<organism evidence="1 2">
    <name type="scientific">Vibrio sagamiensis NBRC 104589</name>
    <dbReference type="NCBI Taxonomy" id="1219064"/>
    <lineage>
        <taxon>Bacteria</taxon>
        <taxon>Pseudomonadati</taxon>
        <taxon>Pseudomonadota</taxon>
        <taxon>Gammaproteobacteria</taxon>
        <taxon>Vibrionales</taxon>
        <taxon>Vibrionaceae</taxon>
        <taxon>Vibrio</taxon>
    </lineage>
</organism>
<reference evidence="1 2" key="1">
    <citation type="submission" date="2019-07" db="EMBL/GenBank/DDBJ databases">
        <title>Whole genome shotgun sequence of Vibrio sagamiensis NBRC 104589.</title>
        <authorList>
            <person name="Hosoyama A."/>
            <person name="Uohara A."/>
            <person name="Ohji S."/>
            <person name="Ichikawa N."/>
        </authorList>
    </citation>
    <scope>NUCLEOTIDE SEQUENCE [LARGE SCALE GENOMIC DNA]</scope>
    <source>
        <strain evidence="1 2">NBRC 104589</strain>
    </source>
</reference>
<proteinExistence type="predicted"/>
<sequence>MSLVIPTNQDRLQWYLQAEQKILQQQTVRTAQGEELTLASLATVRREIERLQRLIASEAQGGRRSMIRRNYLE</sequence>
<dbReference type="RefSeq" id="WP_039979878.1">
    <property type="nucleotide sequence ID" value="NZ_BAOJ01000022.1"/>
</dbReference>
<dbReference type="EMBL" id="BJXJ01000043">
    <property type="protein sequence ID" value="GEM77179.1"/>
    <property type="molecule type" value="Genomic_DNA"/>
</dbReference>
<name>A0A511QIT5_9VIBR</name>
<dbReference type="OrthoDB" id="5825061at2"/>
<protein>
    <submittedName>
        <fullName evidence="1">Uncharacterized protein</fullName>
    </submittedName>
</protein>
<comment type="caution">
    <text evidence="1">The sequence shown here is derived from an EMBL/GenBank/DDBJ whole genome shotgun (WGS) entry which is preliminary data.</text>
</comment>
<dbReference type="Proteomes" id="UP000321922">
    <property type="component" value="Unassembled WGS sequence"/>
</dbReference>
<accession>A0A511QIT5</accession>
<dbReference type="AlphaFoldDB" id="A0A511QIT5"/>
<evidence type="ECO:0000313" key="2">
    <source>
        <dbReference type="Proteomes" id="UP000321922"/>
    </source>
</evidence>
<gene>
    <name evidence="1" type="ORF">VSA01S_32910</name>
</gene>
<keyword evidence="2" id="KW-1185">Reference proteome</keyword>
<evidence type="ECO:0000313" key="1">
    <source>
        <dbReference type="EMBL" id="GEM77179.1"/>
    </source>
</evidence>